<keyword evidence="6" id="KW-0460">Magnesium</keyword>
<gene>
    <name evidence="6" type="primary">pyrE</name>
    <name evidence="8" type="ORF">UX31_C0007G0024</name>
</gene>
<feature type="binding site" description="in other chain" evidence="6">
    <location>
        <begin position="125"/>
        <end position="133"/>
    </location>
    <ligand>
        <name>5-phospho-alpha-D-ribose 1-diphosphate</name>
        <dbReference type="ChEBI" id="CHEBI:58017"/>
        <note>ligand shared between dimeric partners</note>
    </ligand>
</feature>
<evidence type="ECO:0000256" key="5">
    <source>
        <dbReference type="ARBA" id="ARBA00022975"/>
    </source>
</evidence>
<proteinExistence type="inferred from homology"/>
<dbReference type="PANTHER" id="PTHR19278:SF9">
    <property type="entry name" value="URIDINE 5'-MONOPHOSPHATE SYNTHASE"/>
    <property type="match status" value="1"/>
</dbReference>
<dbReference type="GO" id="GO:0019856">
    <property type="term" value="P:pyrimidine nucleobase biosynthetic process"/>
    <property type="evidence" value="ECO:0007669"/>
    <property type="project" value="TreeGrafter"/>
</dbReference>
<dbReference type="AlphaFoldDB" id="A0A0G1QW35"/>
<dbReference type="Proteomes" id="UP000034107">
    <property type="component" value="Unassembled WGS sequence"/>
</dbReference>
<dbReference type="CDD" id="cd06223">
    <property type="entry name" value="PRTases_typeI"/>
    <property type="match status" value="1"/>
</dbReference>
<feature type="binding site" description="in other chain" evidence="6">
    <location>
        <position position="100"/>
    </location>
    <ligand>
        <name>5-phospho-alpha-D-ribose 1-diphosphate</name>
        <dbReference type="ChEBI" id="CHEBI:58017"/>
        <note>ligand shared between dimeric partners</note>
    </ligand>
</feature>
<dbReference type="EC" id="2.4.2.10" evidence="2 6"/>
<dbReference type="SUPFAM" id="SSF53271">
    <property type="entry name" value="PRTase-like"/>
    <property type="match status" value="1"/>
</dbReference>
<keyword evidence="4 6" id="KW-0808">Transferase</keyword>
<name>A0A0G1QW35_9BACT</name>
<dbReference type="UniPathway" id="UPA00070">
    <property type="reaction ID" value="UER00119"/>
</dbReference>
<evidence type="ECO:0000256" key="1">
    <source>
        <dbReference type="ARBA" id="ARBA00004889"/>
    </source>
</evidence>
<comment type="similarity">
    <text evidence="6">Belongs to the purine/pyrimidine phosphoribosyltransferase family. PyrE subfamily.</text>
</comment>
<dbReference type="EMBL" id="LCLS01000007">
    <property type="protein sequence ID" value="KKU22038.1"/>
    <property type="molecule type" value="Genomic_DNA"/>
</dbReference>
<dbReference type="Gene3D" id="3.40.50.2020">
    <property type="match status" value="1"/>
</dbReference>
<dbReference type="InterPro" id="IPR000836">
    <property type="entry name" value="PRTase_dom"/>
</dbReference>
<evidence type="ECO:0000256" key="3">
    <source>
        <dbReference type="ARBA" id="ARBA00022676"/>
    </source>
</evidence>
<comment type="function">
    <text evidence="6">Catalyzes the transfer of a ribosyl phosphate group from 5-phosphoribose 1-diphosphate to orotate, leading to the formation of orotidine monophosphate (OMP).</text>
</comment>
<protein>
    <recommendedName>
        <fullName evidence="2 6">Orotate phosphoribosyltransferase</fullName>
        <shortName evidence="6">OPRT</shortName>
        <shortName evidence="6">OPRTase</shortName>
        <ecNumber evidence="2 6">2.4.2.10</ecNumber>
    </recommendedName>
</protein>
<dbReference type="PATRIC" id="fig|1618732.3.peg.364"/>
<dbReference type="Pfam" id="PF00156">
    <property type="entry name" value="Pribosyltran"/>
    <property type="match status" value="1"/>
</dbReference>
<dbReference type="GO" id="GO:0044205">
    <property type="term" value="P:'de novo' UMP biosynthetic process"/>
    <property type="evidence" value="ECO:0007669"/>
    <property type="project" value="UniProtKB-UniRule"/>
</dbReference>
<dbReference type="GO" id="GO:0000287">
    <property type="term" value="F:magnesium ion binding"/>
    <property type="evidence" value="ECO:0007669"/>
    <property type="project" value="UniProtKB-UniRule"/>
</dbReference>
<evidence type="ECO:0000256" key="4">
    <source>
        <dbReference type="ARBA" id="ARBA00022679"/>
    </source>
</evidence>
<comment type="cofactor">
    <cofactor evidence="6">
        <name>Mg(2+)</name>
        <dbReference type="ChEBI" id="CHEBI:18420"/>
    </cofactor>
</comment>
<evidence type="ECO:0000313" key="9">
    <source>
        <dbReference type="Proteomes" id="UP000034107"/>
    </source>
</evidence>
<comment type="caution">
    <text evidence="6">Lacks conserved residue(s) required for the propagation of feature annotation.</text>
</comment>
<dbReference type="InterPro" id="IPR023031">
    <property type="entry name" value="OPRT"/>
</dbReference>
<dbReference type="PANTHER" id="PTHR19278">
    <property type="entry name" value="OROTATE PHOSPHORIBOSYLTRANSFERASE"/>
    <property type="match status" value="1"/>
</dbReference>
<evidence type="ECO:0000256" key="6">
    <source>
        <dbReference type="HAMAP-Rule" id="MF_01208"/>
    </source>
</evidence>
<feature type="domain" description="Phosphoribosyltransferase" evidence="7">
    <location>
        <begin position="49"/>
        <end position="161"/>
    </location>
</feature>
<keyword evidence="5 6" id="KW-0665">Pyrimidine biosynthesis</keyword>
<organism evidence="8 9">
    <name type="scientific">Candidatus Nomurabacteria bacterium GW2011_GWA1_46_11</name>
    <dbReference type="NCBI Taxonomy" id="1618732"/>
    <lineage>
        <taxon>Bacteria</taxon>
        <taxon>Candidatus Nomuraibacteriota</taxon>
    </lineage>
</organism>
<evidence type="ECO:0000313" key="8">
    <source>
        <dbReference type="EMBL" id="KKU22038.1"/>
    </source>
</evidence>
<keyword evidence="3 6" id="KW-0328">Glycosyltransferase</keyword>
<dbReference type="GO" id="GO:0004588">
    <property type="term" value="F:orotate phosphoribosyltransferase activity"/>
    <property type="evidence" value="ECO:0007669"/>
    <property type="project" value="UniProtKB-UniRule"/>
</dbReference>
<evidence type="ECO:0000259" key="7">
    <source>
        <dbReference type="Pfam" id="PF00156"/>
    </source>
</evidence>
<evidence type="ECO:0000256" key="2">
    <source>
        <dbReference type="ARBA" id="ARBA00011971"/>
    </source>
</evidence>
<reference evidence="8 9" key="1">
    <citation type="journal article" date="2015" name="Nature">
        <title>rRNA introns, odd ribosomes, and small enigmatic genomes across a large radiation of phyla.</title>
        <authorList>
            <person name="Brown C.T."/>
            <person name="Hug L.A."/>
            <person name="Thomas B.C."/>
            <person name="Sharon I."/>
            <person name="Castelle C.J."/>
            <person name="Singh A."/>
            <person name="Wilkins M.J."/>
            <person name="Williams K.H."/>
            <person name="Banfield J.F."/>
        </authorList>
    </citation>
    <scope>NUCLEOTIDE SEQUENCE [LARGE SCALE GENOMIC DNA]</scope>
</reference>
<accession>A0A0G1QW35</accession>
<sequence length="214" mass="23791">MYESNQEVVDILKKTGAVIGNNHFVYTSGKHSPDYVNKDYIFPHITYISRIAEIIAQKYKDNPIDVVVGPSMGGIILSQWTAYHLGLLKQKEILSVYTEKQPNKDQIFTRGYGQFVKGKNVLVVEDIVTTGGSVKKVINSVLKEGGNVVAACSIVNKDPQNINRDFIGVPYDYLAIVGMDVWEEKDCPLCKQGVPINTELGHGKKFLEEQKANG</sequence>
<comment type="catalytic activity">
    <reaction evidence="6">
        <text>orotidine 5'-phosphate + diphosphate = orotate + 5-phospho-alpha-D-ribose 1-diphosphate</text>
        <dbReference type="Rhea" id="RHEA:10380"/>
        <dbReference type="ChEBI" id="CHEBI:30839"/>
        <dbReference type="ChEBI" id="CHEBI:33019"/>
        <dbReference type="ChEBI" id="CHEBI:57538"/>
        <dbReference type="ChEBI" id="CHEBI:58017"/>
        <dbReference type="EC" id="2.4.2.10"/>
    </reaction>
</comment>
<comment type="subunit">
    <text evidence="6">Homodimer.</text>
</comment>
<feature type="binding site" evidence="6">
    <location>
        <position position="129"/>
    </location>
    <ligand>
        <name>orotate</name>
        <dbReference type="ChEBI" id="CHEBI:30839"/>
    </ligand>
</feature>
<comment type="pathway">
    <text evidence="1 6">Pyrimidine metabolism; UMP biosynthesis via de novo pathway; UMP from orotate: step 1/2.</text>
</comment>
<dbReference type="HAMAP" id="MF_01208">
    <property type="entry name" value="PyrE"/>
    <property type="match status" value="1"/>
</dbReference>
<comment type="caution">
    <text evidence="8">The sequence shown here is derived from an EMBL/GenBank/DDBJ whole genome shotgun (WGS) entry which is preliminary data.</text>
</comment>
<dbReference type="InterPro" id="IPR029057">
    <property type="entry name" value="PRTase-like"/>
</dbReference>